<sequence>MNYRGKMYRLYAGEDAIGTVEEKSESTTQVGNQLLNFLSLHTMVGVELIMEDHRGDLLGTIQKGKGINKGFSLYDEKGQHIGAIAFTGKMIAPAFTLVDHTDTALMKAEGDFSVSYFSVVDCESGKKLSSIKKRSFTYDTMKDNLMKEDGYFMDCAGGCELSFELKMVMKKC</sequence>
<dbReference type="RefSeq" id="WP_160847392.1">
    <property type="nucleotide sequence ID" value="NZ_WMEQ01000001.1"/>
</dbReference>
<proteinExistence type="predicted"/>
<reference evidence="1 2" key="1">
    <citation type="submission" date="2019-11" db="EMBL/GenBank/DDBJ databases">
        <title>Genome sequences of 17 halophilic strains isolated from different environments.</title>
        <authorList>
            <person name="Furrow R.E."/>
        </authorList>
    </citation>
    <scope>NUCLEOTIDE SEQUENCE [LARGE SCALE GENOMIC DNA]</scope>
    <source>
        <strain evidence="1 2">22514_16_FS</strain>
    </source>
</reference>
<gene>
    <name evidence="1" type="ORF">GLW05_00435</name>
</gene>
<comment type="caution">
    <text evidence="1">The sequence shown here is derived from an EMBL/GenBank/DDBJ whole genome shotgun (WGS) entry which is preliminary data.</text>
</comment>
<dbReference type="AlphaFoldDB" id="A0A6I5A1V2"/>
<protein>
    <submittedName>
        <fullName evidence="1">Uncharacterized protein</fullName>
    </submittedName>
</protein>
<dbReference type="Proteomes" id="UP000468638">
    <property type="component" value="Unassembled WGS sequence"/>
</dbReference>
<name>A0A6I5A1V2_9BACI</name>
<organism evidence="1 2">
    <name type="scientific">Pontibacillus yanchengensis</name>
    <dbReference type="NCBI Taxonomy" id="462910"/>
    <lineage>
        <taxon>Bacteria</taxon>
        <taxon>Bacillati</taxon>
        <taxon>Bacillota</taxon>
        <taxon>Bacilli</taxon>
        <taxon>Bacillales</taxon>
        <taxon>Bacillaceae</taxon>
        <taxon>Pontibacillus</taxon>
    </lineage>
</organism>
<dbReference type="OrthoDB" id="2968329at2"/>
<evidence type="ECO:0000313" key="1">
    <source>
        <dbReference type="EMBL" id="MYL32071.1"/>
    </source>
</evidence>
<dbReference type="EMBL" id="WMEQ01000001">
    <property type="protein sequence ID" value="MYL32071.1"/>
    <property type="molecule type" value="Genomic_DNA"/>
</dbReference>
<accession>A0A6I5A1V2</accession>
<evidence type="ECO:0000313" key="2">
    <source>
        <dbReference type="Proteomes" id="UP000468638"/>
    </source>
</evidence>